<dbReference type="Proteomes" id="UP000431901">
    <property type="component" value="Unassembled WGS sequence"/>
</dbReference>
<sequence>MPRLLKALSWNTKDGGAVDEDGVPANRWRDQVKLIAAQEPDVVFLQEMRDFADQAVRARWEDELAAHGRPLRLLVAPSSDRNHTVLGYDPACIRLEHWDDRWSHLTAMGFGVATVVAASPDSPIPDGMRLRLASLHLFPGSRLKALQDAELIIGRLWRKGGQHAIVGGDVNYCPEGDPEPMWERLPRNVQMARCEERTHPTDVLRADFSIARKLEAGRLVDVARALYLTDGDDAHLDATGQLRVRVDQFHVTEPLRRAIRNYHRLDTTTSDHSPIVSEYDLASADTPRQRALELRPARL</sequence>
<evidence type="ECO:0000313" key="2">
    <source>
        <dbReference type="EMBL" id="MXQ65595.1"/>
    </source>
</evidence>
<dbReference type="OrthoDB" id="3481322at2"/>
<proteinExistence type="predicted"/>
<dbReference type="AlphaFoldDB" id="A0A6I4WBG6"/>
<dbReference type="EMBL" id="WUTW01000002">
    <property type="protein sequence ID" value="MXQ65595.1"/>
    <property type="molecule type" value="Genomic_DNA"/>
</dbReference>
<keyword evidence="3" id="KW-1185">Reference proteome</keyword>
<dbReference type="InterPro" id="IPR005135">
    <property type="entry name" value="Endo/exonuclease/phosphatase"/>
</dbReference>
<accession>A0A6I4WBG6</accession>
<dbReference type="RefSeq" id="WP_161103670.1">
    <property type="nucleotide sequence ID" value="NZ_JBHLYI010000006.1"/>
</dbReference>
<name>A0A6I4WBG6_9ACTN</name>
<reference evidence="2 3" key="1">
    <citation type="submission" date="2019-12" db="EMBL/GenBank/DDBJ databases">
        <title>Nocardia macrotermitis sp. nov. and Nocardia aurantia sp. nov., isolated from the gut of the fungus growing-termite Macrotermes natalensis.</title>
        <authorList>
            <person name="Christine B."/>
            <person name="Rene B."/>
        </authorList>
    </citation>
    <scope>NUCLEOTIDE SEQUENCE [LARGE SCALE GENOMIC DNA]</scope>
    <source>
        <strain evidence="2 3">DSM 102126</strain>
    </source>
</reference>
<protein>
    <recommendedName>
        <fullName evidence="1">Endonuclease/exonuclease/phosphatase domain-containing protein</fullName>
    </recommendedName>
</protein>
<organism evidence="2 3">
    <name type="scientific">Actinomadura rayongensis</name>
    <dbReference type="NCBI Taxonomy" id="1429076"/>
    <lineage>
        <taxon>Bacteria</taxon>
        <taxon>Bacillati</taxon>
        <taxon>Actinomycetota</taxon>
        <taxon>Actinomycetes</taxon>
        <taxon>Streptosporangiales</taxon>
        <taxon>Thermomonosporaceae</taxon>
        <taxon>Actinomadura</taxon>
    </lineage>
</organism>
<dbReference type="Gene3D" id="3.60.10.10">
    <property type="entry name" value="Endonuclease/exonuclease/phosphatase"/>
    <property type="match status" value="1"/>
</dbReference>
<dbReference type="SUPFAM" id="SSF56219">
    <property type="entry name" value="DNase I-like"/>
    <property type="match status" value="1"/>
</dbReference>
<comment type="caution">
    <text evidence="2">The sequence shown here is derived from an EMBL/GenBank/DDBJ whole genome shotgun (WGS) entry which is preliminary data.</text>
</comment>
<gene>
    <name evidence="2" type="ORF">GQ466_16320</name>
</gene>
<feature type="domain" description="Endonuclease/exonuclease/phosphatase" evidence="1">
    <location>
        <begin position="9"/>
        <end position="179"/>
    </location>
</feature>
<dbReference type="GO" id="GO:0003824">
    <property type="term" value="F:catalytic activity"/>
    <property type="evidence" value="ECO:0007669"/>
    <property type="project" value="InterPro"/>
</dbReference>
<dbReference type="InterPro" id="IPR036691">
    <property type="entry name" value="Endo/exonu/phosph_ase_sf"/>
</dbReference>
<evidence type="ECO:0000313" key="3">
    <source>
        <dbReference type="Proteomes" id="UP000431901"/>
    </source>
</evidence>
<evidence type="ECO:0000259" key="1">
    <source>
        <dbReference type="Pfam" id="PF03372"/>
    </source>
</evidence>
<dbReference type="Pfam" id="PF03372">
    <property type="entry name" value="Exo_endo_phos"/>
    <property type="match status" value="1"/>
</dbReference>